<dbReference type="PANTHER" id="PTHR30290">
    <property type="entry name" value="PERIPLASMIC BINDING COMPONENT OF ABC TRANSPORTER"/>
    <property type="match status" value="1"/>
</dbReference>
<name>A0ABQ6CLN6_9HYPH</name>
<dbReference type="Proteomes" id="UP001156882">
    <property type="component" value="Unassembled WGS sequence"/>
</dbReference>
<accession>A0ABQ6CLN6</accession>
<comment type="subcellular location">
    <subcellularLocation>
        <location evidence="1">Periplasm</location>
    </subcellularLocation>
</comment>
<dbReference type="PIRSF" id="PIRSF002741">
    <property type="entry name" value="MppA"/>
    <property type="match status" value="1"/>
</dbReference>
<dbReference type="PANTHER" id="PTHR30290:SF10">
    <property type="entry name" value="PERIPLASMIC OLIGOPEPTIDE-BINDING PROTEIN-RELATED"/>
    <property type="match status" value="1"/>
</dbReference>
<evidence type="ECO:0000256" key="1">
    <source>
        <dbReference type="ARBA" id="ARBA00004418"/>
    </source>
</evidence>
<evidence type="ECO:0000259" key="6">
    <source>
        <dbReference type="Pfam" id="PF00496"/>
    </source>
</evidence>
<comment type="caution">
    <text evidence="7">The sequence shown here is derived from an EMBL/GenBank/DDBJ whole genome shotgun (WGS) entry which is preliminary data.</text>
</comment>
<feature type="domain" description="Solute-binding protein family 5" evidence="6">
    <location>
        <begin position="72"/>
        <end position="452"/>
    </location>
</feature>
<dbReference type="Pfam" id="PF00496">
    <property type="entry name" value="SBP_bac_5"/>
    <property type="match status" value="1"/>
</dbReference>
<protein>
    <submittedName>
        <fullName evidence="7">ABC transporter substrate-binding protein</fullName>
    </submittedName>
</protein>
<dbReference type="EMBL" id="BSPC01000029">
    <property type="protein sequence ID" value="GLS20542.1"/>
    <property type="molecule type" value="Genomic_DNA"/>
</dbReference>
<reference evidence="8" key="1">
    <citation type="journal article" date="2019" name="Int. J. Syst. Evol. Microbiol.">
        <title>The Global Catalogue of Microorganisms (GCM) 10K type strain sequencing project: providing services to taxonomists for standard genome sequencing and annotation.</title>
        <authorList>
            <consortium name="The Broad Institute Genomics Platform"/>
            <consortium name="The Broad Institute Genome Sequencing Center for Infectious Disease"/>
            <person name="Wu L."/>
            <person name="Ma J."/>
        </authorList>
    </citation>
    <scope>NUCLEOTIDE SEQUENCE [LARGE SCALE GENOMIC DNA]</scope>
    <source>
        <strain evidence="8">NBRC 101365</strain>
    </source>
</reference>
<evidence type="ECO:0000256" key="3">
    <source>
        <dbReference type="ARBA" id="ARBA00022448"/>
    </source>
</evidence>
<dbReference type="InterPro" id="IPR000914">
    <property type="entry name" value="SBP_5_dom"/>
</dbReference>
<keyword evidence="4 5" id="KW-0732">Signal</keyword>
<feature type="chain" id="PRO_5046378544" evidence="5">
    <location>
        <begin position="29"/>
        <end position="531"/>
    </location>
</feature>
<dbReference type="RefSeq" id="WP_284313635.1">
    <property type="nucleotide sequence ID" value="NZ_BSPC01000029.1"/>
</dbReference>
<proteinExistence type="inferred from homology"/>
<keyword evidence="3" id="KW-0813">Transport</keyword>
<evidence type="ECO:0000256" key="2">
    <source>
        <dbReference type="ARBA" id="ARBA00005695"/>
    </source>
</evidence>
<evidence type="ECO:0000256" key="4">
    <source>
        <dbReference type="ARBA" id="ARBA00022729"/>
    </source>
</evidence>
<keyword evidence="8" id="KW-1185">Reference proteome</keyword>
<dbReference type="PROSITE" id="PS01040">
    <property type="entry name" value="SBP_BACTERIAL_5"/>
    <property type="match status" value="1"/>
</dbReference>
<dbReference type="Gene3D" id="3.40.190.10">
    <property type="entry name" value="Periplasmic binding protein-like II"/>
    <property type="match status" value="1"/>
</dbReference>
<dbReference type="SUPFAM" id="SSF53850">
    <property type="entry name" value="Periplasmic binding protein-like II"/>
    <property type="match status" value="1"/>
</dbReference>
<organism evidence="7 8">
    <name type="scientific">Labrys miyagiensis</name>
    <dbReference type="NCBI Taxonomy" id="346912"/>
    <lineage>
        <taxon>Bacteria</taxon>
        <taxon>Pseudomonadati</taxon>
        <taxon>Pseudomonadota</taxon>
        <taxon>Alphaproteobacteria</taxon>
        <taxon>Hyphomicrobiales</taxon>
        <taxon>Xanthobacteraceae</taxon>
        <taxon>Labrys</taxon>
    </lineage>
</organism>
<gene>
    <name evidence="7" type="ORF">GCM10007874_35590</name>
</gene>
<dbReference type="CDD" id="cd08504">
    <property type="entry name" value="PBP2_OppA"/>
    <property type="match status" value="1"/>
</dbReference>
<dbReference type="InterPro" id="IPR030678">
    <property type="entry name" value="Peptide/Ni-bd"/>
</dbReference>
<feature type="signal peptide" evidence="5">
    <location>
        <begin position="1"/>
        <end position="28"/>
    </location>
</feature>
<evidence type="ECO:0000313" key="8">
    <source>
        <dbReference type="Proteomes" id="UP001156882"/>
    </source>
</evidence>
<dbReference type="Gene3D" id="3.10.105.10">
    <property type="entry name" value="Dipeptide-binding Protein, Domain 3"/>
    <property type="match status" value="1"/>
</dbReference>
<dbReference type="Gene3D" id="3.90.76.10">
    <property type="entry name" value="Dipeptide-binding Protein, Domain 1"/>
    <property type="match status" value="1"/>
</dbReference>
<dbReference type="InterPro" id="IPR039424">
    <property type="entry name" value="SBP_5"/>
</dbReference>
<dbReference type="InterPro" id="IPR023765">
    <property type="entry name" value="SBP_5_CS"/>
</dbReference>
<sequence length="531" mass="59136">MTKAFKTRIFALALATSLLGGLALPAFAETVLYKGNGGEPQTLDSAHTSINVEEFVLKDLNEGLTVYDPYGKIIPGSAESWTLSPDGTVYTFKIRENAKWSNGEPVTADDFVFTLGRVVDPKEASGYANILYPIKNAEAINTGKMGLDQLGLKAVDAKTLEITLERPTPYFLQLLAHQTALAVNKKNYEKYKADFVKPGNMVSNGAYMLSENVANDHITMVKNPNYWDAANVKIDKVVSYPTEDNAAQVRRFLAGEFDVNYNFQADQLKFLRDKLGDQVHVSQSLSTYYYVFDVRKPPFNDAKVRQALSMAVDRDFLSQKIYNGAQLPFYSLVPEGIAGYTPAELDYADMSQLDREDKAAELLKEAGYGPGGKPLKIEIRYNTQENHKKVATAIADMWKGLGAEVTILNSDVKTHYAYIQDGGSYDVARTGWVADYADPENFLFLLASNTKSLNWTHYSNPDFDALMAKSYAERDPAKRMQILHDAEALGLKDGAMAPLMTYADFWLVSSKIKGWHDNAANQHLTRFLSKE</sequence>
<evidence type="ECO:0000313" key="7">
    <source>
        <dbReference type="EMBL" id="GLS20542.1"/>
    </source>
</evidence>
<comment type="similarity">
    <text evidence="2">Belongs to the bacterial solute-binding protein 5 family.</text>
</comment>
<evidence type="ECO:0000256" key="5">
    <source>
        <dbReference type="SAM" id="SignalP"/>
    </source>
</evidence>